<dbReference type="AlphaFoldDB" id="S9UBI0"/>
<dbReference type="Gene3D" id="3.30.70.1970">
    <property type="match status" value="1"/>
</dbReference>
<evidence type="ECO:0000256" key="3">
    <source>
        <dbReference type="ARBA" id="ARBA00012472"/>
    </source>
</evidence>
<evidence type="ECO:0000256" key="7">
    <source>
        <dbReference type="ARBA" id="ARBA00049105"/>
    </source>
</evidence>
<dbReference type="PANTHER" id="PTHR12271">
    <property type="entry name" value="POLY A POLYMERASE CID PAP -RELATED"/>
    <property type="match status" value="1"/>
</dbReference>
<accession>S9UBI0</accession>
<comment type="cofactor">
    <cofactor evidence="2">
        <name>Mg(2+)</name>
        <dbReference type="ChEBI" id="CHEBI:18420"/>
    </cofactor>
</comment>
<reference evidence="9 10" key="1">
    <citation type="journal article" date="2013" name="PLoS ONE">
        <title>Predicting the Proteins of Angomonas deanei, Strigomonas culicis and Their Respective Endosymbionts Reveals New Aspects of the Trypanosomatidae Family.</title>
        <authorList>
            <person name="Motta M.C."/>
            <person name="Martins A.C."/>
            <person name="de Souza S.S."/>
            <person name="Catta-Preta C.M."/>
            <person name="Silva R."/>
            <person name="Klein C.C."/>
            <person name="de Almeida L.G."/>
            <person name="de Lima Cunha O."/>
            <person name="Ciapina L.P."/>
            <person name="Brocchi M."/>
            <person name="Colabardini A.C."/>
            <person name="de Araujo Lima B."/>
            <person name="Machado C.R."/>
            <person name="de Almeida Soares C.M."/>
            <person name="Probst C.M."/>
            <person name="de Menezes C.B."/>
            <person name="Thompson C.E."/>
            <person name="Bartholomeu D.C."/>
            <person name="Gradia D.F."/>
            <person name="Pavoni D.P."/>
            <person name="Grisard E.C."/>
            <person name="Fantinatti-Garboggini F."/>
            <person name="Marchini F.K."/>
            <person name="Rodrigues-Luiz G.F."/>
            <person name="Wagner G."/>
            <person name="Goldman G.H."/>
            <person name="Fietto J.L."/>
            <person name="Elias M.C."/>
            <person name="Goldman M.H."/>
            <person name="Sagot M.F."/>
            <person name="Pereira M."/>
            <person name="Stoco P.H."/>
            <person name="de Mendonca-Neto R.P."/>
            <person name="Teixeira S.M."/>
            <person name="Maciel T.E."/>
            <person name="de Oliveira Mendes T.A."/>
            <person name="Urmenyi T.P."/>
            <person name="de Souza W."/>
            <person name="Schenkman S."/>
            <person name="de Vasconcelos A.T."/>
        </authorList>
    </citation>
    <scope>NUCLEOTIDE SEQUENCE [LARGE SCALE GENOMIC DNA]</scope>
</reference>
<evidence type="ECO:0000259" key="8">
    <source>
        <dbReference type="Pfam" id="PF03828"/>
    </source>
</evidence>
<dbReference type="Gene3D" id="3.30.460.50">
    <property type="match status" value="1"/>
</dbReference>
<dbReference type="InterPro" id="IPR002058">
    <property type="entry name" value="PAP_assoc"/>
</dbReference>
<dbReference type="SUPFAM" id="SSF81301">
    <property type="entry name" value="Nucleotidyltransferase"/>
    <property type="match status" value="1"/>
</dbReference>
<dbReference type="EMBL" id="ATMH01006334">
    <property type="protein sequence ID" value="EPY26074.1"/>
    <property type="molecule type" value="Genomic_DNA"/>
</dbReference>
<proteinExistence type="predicted"/>
<evidence type="ECO:0000256" key="5">
    <source>
        <dbReference type="ARBA" id="ARBA00022723"/>
    </source>
</evidence>
<dbReference type="Proteomes" id="UP000015354">
    <property type="component" value="Unassembled WGS sequence"/>
</dbReference>
<dbReference type="Gene3D" id="1.10.1410.10">
    <property type="match status" value="1"/>
</dbReference>
<dbReference type="PANTHER" id="PTHR12271:SF36">
    <property type="entry name" value="PAP-ASSOCIATED DOMAIN-CONTAINING PROTEIN"/>
    <property type="match status" value="1"/>
</dbReference>
<evidence type="ECO:0000256" key="1">
    <source>
        <dbReference type="ARBA" id="ARBA00001936"/>
    </source>
</evidence>
<comment type="caution">
    <text evidence="9">The sequence shown here is derived from an EMBL/GenBank/DDBJ whole genome shotgun (WGS) entry which is preliminary data.</text>
</comment>
<name>S9UBI0_9TRYP</name>
<evidence type="ECO:0000256" key="2">
    <source>
        <dbReference type="ARBA" id="ARBA00001946"/>
    </source>
</evidence>
<dbReference type="Pfam" id="PF03828">
    <property type="entry name" value="PAP_assoc"/>
    <property type="match status" value="1"/>
</dbReference>
<dbReference type="GO" id="GO:0046872">
    <property type="term" value="F:metal ion binding"/>
    <property type="evidence" value="ECO:0007669"/>
    <property type="project" value="UniProtKB-KW"/>
</dbReference>
<keyword evidence="10" id="KW-1185">Reference proteome</keyword>
<keyword evidence="5" id="KW-0479">Metal-binding</keyword>
<gene>
    <name evidence="9" type="ORF">STCU_06334</name>
</gene>
<dbReference type="GO" id="GO:0031123">
    <property type="term" value="P:RNA 3'-end processing"/>
    <property type="evidence" value="ECO:0007669"/>
    <property type="project" value="TreeGrafter"/>
</dbReference>
<dbReference type="SUPFAM" id="SSF81631">
    <property type="entry name" value="PAP/OAS1 substrate-binding domain"/>
    <property type="match status" value="1"/>
</dbReference>
<dbReference type="GO" id="GO:0005737">
    <property type="term" value="C:cytoplasm"/>
    <property type="evidence" value="ECO:0007669"/>
    <property type="project" value="UniProtKB-ARBA"/>
</dbReference>
<evidence type="ECO:0000256" key="4">
    <source>
        <dbReference type="ARBA" id="ARBA00022679"/>
    </source>
</evidence>
<dbReference type="OrthoDB" id="407432at2759"/>
<evidence type="ECO:0000256" key="6">
    <source>
        <dbReference type="ARBA" id="ARBA00022842"/>
    </source>
</evidence>
<keyword evidence="4" id="KW-0808">Transferase</keyword>
<dbReference type="InterPro" id="IPR043519">
    <property type="entry name" value="NT_sf"/>
</dbReference>
<organism evidence="9 10">
    <name type="scientific">Strigomonas culicis</name>
    <dbReference type="NCBI Taxonomy" id="28005"/>
    <lineage>
        <taxon>Eukaryota</taxon>
        <taxon>Discoba</taxon>
        <taxon>Euglenozoa</taxon>
        <taxon>Kinetoplastea</taxon>
        <taxon>Metakinetoplastina</taxon>
        <taxon>Trypanosomatida</taxon>
        <taxon>Trypanosomatidae</taxon>
        <taxon>Strigomonadinae</taxon>
        <taxon>Strigomonas</taxon>
    </lineage>
</organism>
<dbReference type="EC" id="2.7.7.52" evidence="3"/>
<protein>
    <recommendedName>
        <fullName evidence="3">RNA uridylyltransferase</fullName>
        <ecNumber evidence="3">2.7.7.52</ecNumber>
    </recommendedName>
</protein>
<feature type="domain" description="PAP-associated" evidence="8">
    <location>
        <begin position="344"/>
        <end position="405"/>
    </location>
</feature>
<evidence type="ECO:0000313" key="9">
    <source>
        <dbReference type="EMBL" id="EPY26074.1"/>
    </source>
</evidence>
<dbReference type="GO" id="GO:0050265">
    <property type="term" value="F:RNA uridylyltransferase activity"/>
    <property type="evidence" value="ECO:0007669"/>
    <property type="project" value="UniProtKB-EC"/>
</dbReference>
<dbReference type="FunFam" id="3.30.460.50:FF:000003">
    <property type="entry name" value="RNA polymerase I"/>
    <property type="match status" value="1"/>
</dbReference>
<comment type="cofactor">
    <cofactor evidence="1">
        <name>Mn(2+)</name>
        <dbReference type="ChEBI" id="CHEBI:29035"/>
    </cofactor>
</comment>
<evidence type="ECO:0000313" key="10">
    <source>
        <dbReference type="Proteomes" id="UP000015354"/>
    </source>
</evidence>
<sequence>MRRFLTCRKINCARFFTASWKSILPQPTDQRWDTLGNVIVQYAQSCDTGKQAFDECCVAREQLEFAIQSIGHDASIYIFGGLVTLGLFEVGGDVDFVGILDVEPDFEEAGIIIRRLSKELRRIGFRSSALPRARVPVVKVDRLSKALPGTPLHNLAKDGVFQFIRALDQNEAIEFETRLRENFDAVEVEWNNSHQVATITFNSTSSLMYALTHMKYHDNVEIPIRIPVDVRHGPELFRFPFDVCLSSTGLRNSYLFRRALLTYPYSRHLLLAIKKWGRSSGIINSIDGLLASYALTVMMIHFLALVGKIPPLNSLCNTEEIQTLDIIPQYLPLPGLEENKSKEVGYLFALFLEYYGSVFNYKDSVVCTSNMDLQKTTMNWDKGPNVTMRPPFFEFCIKDPYGLDNVARNLNHDATLYVQDSHQLALQALLKDFNDPLFAFSNLIQYPPKPRRVTQSLAERGIHSDVLPTDQLEARHVLKKMQFHDRKRSMESFGLRTMMNKENQNAASRVTKNVLGWIKSDEPSH</sequence>
<comment type="catalytic activity">
    <reaction evidence="7">
        <text>RNA(n) + UTP = RNA(n)-3'-uridine ribonucleotide + diphosphate</text>
        <dbReference type="Rhea" id="RHEA:14785"/>
        <dbReference type="Rhea" id="RHEA-COMP:14527"/>
        <dbReference type="Rhea" id="RHEA-COMP:17348"/>
        <dbReference type="ChEBI" id="CHEBI:33019"/>
        <dbReference type="ChEBI" id="CHEBI:46398"/>
        <dbReference type="ChEBI" id="CHEBI:140395"/>
        <dbReference type="ChEBI" id="CHEBI:173116"/>
        <dbReference type="EC" id="2.7.7.52"/>
    </reaction>
</comment>
<keyword evidence="6" id="KW-0460">Magnesium</keyword>